<name>A0A1W1BLN3_9ZZZZ</name>
<keyword evidence="3" id="KW-0949">S-adenosyl-L-methionine</keyword>
<protein>
    <submittedName>
        <fullName evidence="8">Putative Fe-S oxidoreductase</fullName>
    </submittedName>
</protein>
<evidence type="ECO:0000313" key="8">
    <source>
        <dbReference type="EMBL" id="SFV54395.1"/>
    </source>
</evidence>
<dbReference type="InterPro" id="IPR007197">
    <property type="entry name" value="rSAM"/>
</dbReference>
<comment type="cofactor">
    <cofactor evidence="1">
        <name>[4Fe-4S] cluster</name>
        <dbReference type="ChEBI" id="CHEBI:49883"/>
    </cofactor>
</comment>
<reference evidence="8" key="1">
    <citation type="submission" date="2016-10" db="EMBL/GenBank/DDBJ databases">
        <authorList>
            <person name="de Groot N.N."/>
        </authorList>
    </citation>
    <scope>NUCLEOTIDE SEQUENCE</scope>
</reference>
<dbReference type="GO" id="GO:0051539">
    <property type="term" value="F:4 iron, 4 sulfur cluster binding"/>
    <property type="evidence" value="ECO:0007669"/>
    <property type="project" value="UniProtKB-KW"/>
</dbReference>
<sequence length="301" mass="33795">MKYIFGPLASRRFGMSLGIDLSPDEKSCDFDCIYCELAKAVKTDKIANPPKVDAVIAELKEAMDKFDFDIITITANGEPTLYPYLDALIDAINAIKGDKKLLILSNSSTIDKAHIRSSLAKLDIVKLSLDSVNEKTFKKIDRPINTVSLTNIIDGLIQYSKECTNELVLEVLVVKGINDKVEEFALLNEVINKINPARVDISTIDRPPAYQVEALSYEELHTLAKEIKNQTVFIASRKNIDAKKESFDEDEILKTLSKRPFTQADIEDIFDAKTKERFDNLVALGRITRVKVGNIDFFRTA</sequence>
<proteinExistence type="predicted"/>
<dbReference type="GO" id="GO:0046872">
    <property type="term" value="F:metal ion binding"/>
    <property type="evidence" value="ECO:0007669"/>
    <property type="project" value="UniProtKB-KW"/>
</dbReference>
<dbReference type="SFLD" id="SFLDS00029">
    <property type="entry name" value="Radical_SAM"/>
    <property type="match status" value="1"/>
</dbReference>
<dbReference type="PROSITE" id="PS51918">
    <property type="entry name" value="RADICAL_SAM"/>
    <property type="match status" value="1"/>
</dbReference>
<dbReference type="PANTHER" id="PTHR43787">
    <property type="entry name" value="FEMO COFACTOR BIOSYNTHESIS PROTEIN NIFB-RELATED"/>
    <property type="match status" value="1"/>
</dbReference>
<keyword evidence="6" id="KW-0411">Iron-sulfur</keyword>
<dbReference type="SUPFAM" id="SSF102114">
    <property type="entry name" value="Radical SAM enzymes"/>
    <property type="match status" value="1"/>
</dbReference>
<dbReference type="InterPro" id="IPR058240">
    <property type="entry name" value="rSAM_sf"/>
</dbReference>
<gene>
    <name evidence="8" type="ORF">MNB_SM-6-733</name>
</gene>
<evidence type="ECO:0000256" key="6">
    <source>
        <dbReference type="ARBA" id="ARBA00023014"/>
    </source>
</evidence>
<feature type="domain" description="Radical SAM core" evidence="7">
    <location>
        <begin position="11"/>
        <end position="241"/>
    </location>
</feature>
<evidence type="ECO:0000256" key="3">
    <source>
        <dbReference type="ARBA" id="ARBA00022691"/>
    </source>
</evidence>
<keyword evidence="2" id="KW-0004">4Fe-4S</keyword>
<dbReference type="AlphaFoldDB" id="A0A1W1BLN3"/>
<evidence type="ECO:0000256" key="1">
    <source>
        <dbReference type="ARBA" id="ARBA00001966"/>
    </source>
</evidence>
<accession>A0A1W1BLN3</accession>
<dbReference type="SFLD" id="SFLDG01083">
    <property type="entry name" value="Uncharacterised_Radical_SAM_Su"/>
    <property type="match status" value="1"/>
</dbReference>
<dbReference type="EMBL" id="FPHK01000011">
    <property type="protein sequence ID" value="SFV54395.1"/>
    <property type="molecule type" value="Genomic_DNA"/>
</dbReference>
<evidence type="ECO:0000256" key="2">
    <source>
        <dbReference type="ARBA" id="ARBA00022485"/>
    </source>
</evidence>
<dbReference type="CDD" id="cd01335">
    <property type="entry name" value="Radical_SAM"/>
    <property type="match status" value="1"/>
</dbReference>
<evidence type="ECO:0000259" key="7">
    <source>
        <dbReference type="PROSITE" id="PS51918"/>
    </source>
</evidence>
<dbReference type="Gene3D" id="3.20.20.70">
    <property type="entry name" value="Aldolase class I"/>
    <property type="match status" value="1"/>
</dbReference>
<dbReference type="InterPro" id="IPR013785">
    <property type="entry name" value="Aldolase_TIM"/>
</dbReference>
<evidence type="ECO:0000256" key="4">
    <source>
        <dbReference type="ARBA" id="ARBA00022723"/>
    </source>
</evidence>
<dbReference type="Pfam" id="PF04055">
    <property type="entry name" value="Radical_SAM"/>
    <property type="match status" value="1"/>
</dbReference>
<dbReference type="GO" id="GO:0003824">
    <property type="term" value="F:catalytic activity"/>
    <property type="evidence" value="ECO:0007669"/>
    <property type="project" value="InterPro"/>
</dbReference>
<keyword evidence="4" id="KW-0479">Metal-binding</keyword>
<organism evidence="8">
    <name type="scientific">hydrothermal vent metagenome</name>
    <dbReference type="NCBI Taxonomy" id="652676"/>
    <lineage>
        <taxon>unclassified sequences</taxon>
        <taxon>metagenomes</taxon>
        <taxon>ecological metagenomes</taxon>
    </lineage>
</organism>
<evidence type="ECO:0000256" key="5">
    <source>
        <dbReference type="ARBA" id="ARBA00023004"/>
    </source>
</evidence>
<keyword evidence="5" id="KW-0408">Iron</keyword>
<dbReference type="InterPro" id="IPR040084">
    <property type="entry name" value="GTPase_Obg"/>
</dbReference>
<dbReference type="PANTHER" id="PTHR43787:SF11">
    <property type="entry name" value="UPF0026 PROTEIN SLR1464"/>
    <property type="match status" value="1"/>
</dbReference>